<dbReference type="AlphaFoldDB" id="A0A1G2GSQ0"/>
<name>A0A1G2GSQ0_9BACT</name>
<dbReference type="Pfam" id="PF11967">
    <property type="entry name" value="RecO_N"/>
    <property type="match status" value="1"/>
</dbReference>
<evidence type="ECO:0000259" key="7">
    <source>
        <dbReference type="Pfam" id="PF11967"/>
    </source>
</evidence>
<sequence length="165" mass="18445">MNEYLSEAIVLDKETSGDLDIRVSLFTKKFGKLKARAKSARRIVSKLSPHLEPGNVVRVRLIEKNGLQVVDALKQRFLPVLPSNLYFLNQIIAEGEPDLRLWQSIVSHNFSWVHILEILGWDPREAACALCAGEKPAFFSIFKQELFCDGCASKMSVGGLLCIGN</sequence>
<comment type="caution">
    <text evidence="8">The sequence shown here is derived from an EMBL/GenBank/DDBJ whole genome shotgun (WGS) entry which is preliminary data.</text>
</comment>
<proteinExistence type="inferred from homology"/>
<evidence type="ECO:0000313" key="8">
    <source>
        <dbReference type="EMBL" id="OGZ53226.1"/>
    </source>
</evidence>
<organism evidence="8 9">
    <name type="scientific">Candidatus Ryanbacteria bacterium RIFCSPLOWO2_01_FULL_48_26</name>
    <dbReference type="NCBI Taxonomy" id="1802126"/>
    <lineage>
        <taxon>Bacteria</taxon>
        <taxon>Candidatus Ryaniibacteriota</taxon>
    </lineage>
</organism>
<dbReference type="InterPro" id="IPR003717">
    <property type="entry name" value="RecO"/>
</dbReference>
<evidence type="ECO:0000256" key="5">
    <source>
        <dbReference type="ARBA" id="ARBA00023204"/>
    </source>
</evidence>
<dbReference type="SUPFAM" id="SSF57863">
    <property type="entry name" value="ArfGap/RecO-like zinc finger"/>
    <property type="match status" value="1"/>
</dbReference>
<dbReference type="PANTHER" id="PTHR33991:SF1">
    <property type="entry name" value="DNA REPAIR PROTEIN RECO"/>
    <property type="match status" value="1"/>
</dbReference>
<dbReference type="PANTHER" id="PTHR33991">
    <property type="entry name" value="DNA REPAIR PROTEIN RECO"/>
    <property type="match status" value="1"/>
</dbReference>
<dbReference type="GO" id="GO:0043590">
    <property type="term" value="C:bacterial nucleoid"/>
    <property type="evidence" value="ECO:0007669"/>
    <property type="project" value="TreeGrafter"/>
</dbReference>
<gene>
    <name evidence="8" type="ORF">A3B25_02670</name>
</gene>
<dbReference type="Gene3D" id="6.20.220.20">
    <property type="entry name" value="Recombination protein O, zinc-binding domain"/>
    <property type="match status" value="1"/>
</dbReference>
<dbReference type="SUPFAM" id="SSF50249">
    <property type="entry name" value="Nucleic acid-binding proteins"/>
    <property type="match status" value="1"/>
</dbReference>
<evidence type="ECO:0000256" key="6">
    <source>
        <dbReference type="ARBA" id="ARBA00033409"/>
    </source>
</evidence>
<feature type="domain" description="DNA replication/recombination mediator RecO N-terminal" evidence="7">
    <location>
        <begin position="1"/>
        <end position="72"/>
    </location>
</feature>
<reference evidence="8 9" key="1">
    <citation type="journal article" date="2016" name="Nat. Commun.">
        <title>Thousands of microbial genomes shed light on interconnected biogeochemical processes in an aquifer system.</title>
        <authorList>
            <person name="Anantharaman K."/>
            <person name="Brown C.T."/>
            <person name="Hug L.A."/>
            <person name="Sharon I."/>
            <person name="Castelle C.J."/>
            <person name="Probst A.J."/>
            <person name="Thomas B.C."/>
            <person name="Singh A."/>
            <person name="Wilkins M.J."/>
            <person name="Karaoz U."/>
            <person name="Brodie E.L."/>
            <person name="Williams K.H."/>
            <person name="Hubbard S.S."/>
            <person name="Banfield J.F."/>
        </authorList>
    </citation>
    <scope>NUCLEOTIDE SEQUENCE [LARGE SCALE GENOMIC DNA]</scope>
</reference>
<keyword evidence="4" id="KW-0233">DNA recombination</keyword>
<dbReference type="InterPro" id="IPR022572">
    <property type="entry name" value="DNA_rep/recomb_RecO_N"/>
</dbReference>
<evidence type="ECO:0000256" key="3">
    <source>
        <dbReference type="ARBA" id="ARBA00022763"/>
    </source>
</evidence>
<dbReference type="STRING" id="1802126.A3B25_02670"/>
<dbReference type="EMBL" id="MHNW01000026">
    <property type="protein sequence ID" value="OGZ53226.1"/>
    <property type="molecule type" value="Genomic_DNA"/>
</dbReference>
<dbReference type="InterPro" id="IPR012340">
    <property type="entry name" value="NA-bd_OB-fold"/>
</dbReference>
<dbReference type="Gene3D" id="1.20.1440.120">
    <property type="entry name" value="Recombination protein O, C-terminal domain"/>
    <property type="match status" value="1"/>
</dbReference>
<evidence type="ECO:0000313" key="9">
    <source>
        <dbReference type="Proteomes" id="UP000179106"/>
    </source>
</evidence>
<comment type="similarity">
    <text evidence="1">Belongs to the RecO family.</text>
</comment>
<accession>A0A1G2GSQ0</accession>
<dbReference type="GO" id="GO:0006302">
    <property type="term" value="P:double-strand break repair"/>
    <property type="evidence" value="ECO:0007669"/>
    <property type="project" value="TreeGrafter"/>
</dbReference>
<keyword evidence="3" id="KW-0227">DNA damage</keyword>
<protein>
    <recommendedName>
        <fullName evidence="2">DNA repair protein RecO</fullName>
    </recommendedName>
    <alternativeName>
        <fullName evidence="6">Recombination protein O</fullName>
    </alternativeName>
</protein>
<dbReference type="Proteomes" id="UP000179106">
    <property type="component" value="Unassembled WGS sequence"/>
</dbReference>
<evidence type="ECO:0000256" key="4">
    <source>
        <dbReference type="ARBA" id="ARBA00023172"/>
    </source>
</evidence>
<evidence type="ECO:0000256" key="2">
    <source>
        <dbReference type="ARBA" id="ARBA00021310"/>
    </source>
</evidence>
<dbReference type="InterPro" id="IPR037278">
    <property type="entry name" value="ARFGAP/RecO"/>
</dbReference>
<dbReference type="Gene3D" id="2.40.50.140">
    <property type="entry name" value="Nucleic acid-binding proteins"/>
    <property type="match status" value="1"/>
</dbReference>
<evidence type="ECO:0000256" key="1">
    <source>
        <dbReference type="ARBA" id="ARBA00007452"/>
    </source>
</evidence>
<dbReference type="InterPro" id="IPR042242">
    <property type="entry name" value="RecO_C"/>
</dbReference>
<keyword evidence="5" id="KW-0234">DNA repair</keyword>
<dbReference type="GO" id="GO:0006310">
    <property type="term" value="P:DNA recombination"/>
    <property type="evidence" value="ECO:0007669"/>
    <property type="project" value="UniProtKB-KW"/>
</dbReference>